<dbReference type="SUPFAM" id="SSF52047">
    <property type="entry name" value="RNI-like"/>
    <property type="match status" value="1"/>
</dbReference>
<dbReference type="Gene3D" id="2.120.10.80">
    <property type="entry name" value="Kelch-type beta propeller"/>
    <property type="match status" value="3"/>
</dbReference>
<dbReference type="InterPro" id="IPR011043">
    <property type="entry name" value="Gal_Oxase/kelch_b-propeller"/>
</dbReference>
<accession>A0ABP0L1S6</accession>
<keyword evidence="3" id="KW-0732">Signal</keyword>
<sequence>MVAVLHTWRCIQLVAVLPLFAAQDAWWPISHRTPLAPSGRLYHSMAWSDSAGGFYIFGGWDSFDGFNDLYLYVHEANQWQQITPHGTVPSRRSSHSMAWSDAAGGFYIFGGTDGSDYLNDLYFYAREVFTRSATCTFVLATAQANLWQQITANGPAPSPRRRRSMVWSDSAGGFYIFGGYYGSELNDLYLYHHEANLWQQITANGPAPSPRRRRSMVWSDSAGGFYIFGGYDGSGRLNDLYLYHHEANQWWQVRPTGTPPGPRSSHSMAWSDAAGGFYIFGGYESGEYLNYLNDAYLYLREANQWQLITPSGTAPTPRYGHSMAWSDAAGGFYIFGGTDGSRLNDLYLYVQEVYDTSTWTMSTGTTLTSTLTTVTTVTSTLTTTTTTVVDVSAEVAAVALSSGSSSLCLALVLCLLCRRRLRFQEAARRRKEDFKLSNPLAVKHFVLYADVQLVRYEFLEEIFGAGKPWPRRQEAEEMKMEDGRIALVTRDELRSLRYSAEKRKFFQDADERVEVHLCSISHAWEAMEHPDAWRYQLQEAVLRLSHLDGLVWIFYDFTSLPQYPRTTAQQHACFHRALGNMHLLYAHDLVNVLVMDQLTKEADSQRLEQDLQVEIFIQSQGGVGLVHTYELTVNDNLYLVRGWCQAERLWANLREGVDNVVPEPPELFAKRLDTFVFTHRSDTNAVRDLQRKVFEEKTEATTKLRFDKLPPDQIPILCAALPHYSKLEILTISRTRLQETGIAAILRSRATLVVLVDCDLDDQEATTMLEILEKEATAVKQLELGRNDRISQEIRLSLTVAALKNNIKLLLKAKTTPDIEMGKPEVKKSIVSL</sequence>
<evidence type="ECO:0000256" key="1">
    <source>
        <dbReference type="ARBA" id="ARBA00022441"/>
    </source>
</evidence>
<dbReference type="PANTHER" id="PTHR46093">
    <property type="entry name" value="ACYL-COA-BINDING DOMAIN-CONTAINING PROTEIN 5"/>
    <property type="match status" value="1"/>
</dbReference>
<protein>
    <submittedName>
        <fullName evidence="4">RING finger protein B (Protein rngB)</fullName>
    </submittedName>
</protein>
<dbReference type="Proteomes" id="UP001642464">
    <property type="component" value="Unassembled WGS sequence"/>
</dbReference>
<organism evidence="4 5">
    <name type="scientific">Durusdinium trenchii</name>
    <dbReference type="NCBI Taxonomy" id="1381693"/>
    <lineage>
        <taxon>Eukaryota</taxon>
        <taxon>Sar</taxon>
        <taxon>Alveolata</taxon>
        <taxon>Dinophyceae</taxon>
        <taxon>Suessiales</taxon>
        <taxon>Symbiodiniaceae</taxon>
        <taxon>Durusdinium</taxon>
    </lineage>
</organism>
<feature type="chain" id="PRO_5045312155" evidence="3">
    <location>
        <begin position="26"/>
        <end position="833"/>
    </location>
</feature>
<keyword evidence="2" id="KW-0677">Repeat</keyword>
<reference evidence="4 5" key="1">
    <citation type="submission" date="2024-02" db="EMBL/GenBank/DDBJ databases">
        <authorList>
            <person name="Chen Y."/>
            <person name="Shah S."/>
            <person name="Dougan E. K."/>
            <person name="Thang M."/>
            <person name="Chan C."/>
        </authorList>
    </citation>
    <scope>NUCLEOTIDE SEQUENCE [LARGE SCALE GENOMIC DNA]</scope>
</reference>
<evidence type="ECO:0000313" key="4">
    <source>
        <dbReference type="EMBL" id="CAK9032732.1"/>
    </source>
</evidence>
<dbReference type="SUPFAM" id="SSF50965">
    <property type="entry name" value="Galactose oxidase, central domain"/>
    <property type="match status" value="1"/>
</dbReference>
<gene>
    <name evidence="4" type="ORF">SCF082_LOCUS20180</name>
</gene>
<dbReference type="EMBL" id="CAXAMM010014002">
    <property type="protein sequence ID" value="CAK9032732.1"/>
    <property type="molecule type" value="Genomic_DNA"/>
</dbReference>
<name>A0ABP0L1S6_9DINO</name>
<evidence type="ECO:0000256" key="2">
    <source>
        <dbReference type="ARBA" id="ARBA00022737"/>
    </source>
</evidence>
<feature type="signal peptide" evidence="3">
    <location>
        <begin position="1"/>
        <end position="25"/>
    </location>
</feature>
<evidence type="ECO:0000256" key="3">
    <source>
        <dbReference type="SAM" id="SignalP"/>
    </source>
</evidence>
<dbReference type="Gene3D" id="3.80.10.10">
    <property type="entry name" value="Ribonuclease Inhibitor"/>
    <property type="match status" value="1"/>
</dbReference>
<comment type="caution">
    <text evidence="4">The sequence shown here is derived from an EMBL/GenBank/DDBJ whole genome shotgun (WGS) entry which is preliminary data.</text>
</comment>
<proteinExistence type="predicted"/>
<dbReference type="PANTHER" id="PTHR46093:SF18">
    <property type="entry name" value="FIBRONECTIN TYPE-III DOMAIN-CONTAINING PROTEIN"/>
    <property type="match status" value="1"/>
</dbReference>
<keyword evidence="5" id="KW-1185">Reference proteome</keyword>
<dbReference type="InterPro" id="IPR032675">
    <property type="entry name" value="LRR_dom_sf"/>
</dbReference>
<dbReference type="Pfam" id="PF24681">
    <property type="entry name" value="Kelch_KLHDC2_KLHL20_DRC7"/>
    <property type="match status" value="2"/>
</dbReference>
<keyword evidence="1" id="KW-0880">Kelch repeat</keyword>
<dbReference type="InterPro" id="IPR015915">
    <property type="entry name" value="Kelch-typ_b-propeller"/>
</dbReference>
<evidence type="ECO:0000313" key="5">
    <source>
        <dbReference type="Proteomes" id="UP001642464"/>
    </source>
</evidence>